<feature type="transmembrane region" description="Helical" evidence="2">
    <location>
        <begin position="16"/>
        <end position="36"/>
    </location>
</feature>
<dbReference type="AlphaFoldDB" id="A0AAP6ZRG1"/>
<evidence type="ECO:0000313" key="3">
    <source>
        <dbReference type="EMBL" id="NOJ25281.1"/>
    </source>
</evidence>
<dbReference type="EMBL" id="VTXP01000015">
    <property type="protein sequence ID" value="NOJ25281.1"/>
    <property type="molecule type" value="Genomic_DNA"/>
</dbReference>
<sequence>MKFARKYFSPSQLSKIYWVIGIVALFGGLVVIMKMLEPEVKVRKKPPTVETVITGKNTRQFGLDAVNDKLVGVAKNDLKQQKIIEQQANKIEQLEAKLKASAVSQAEDDDLIKKVEALSAKLEKLESTQHSNPSNQGAQGNGNSTNAKHPDLKVDPNRRKVTGTSFSYGNRTNSTDGGRTAATNGQSETKGVNQPSTNGSSSSIEITILEDKQEFVSNAVEQKPVIRLPKGSMLTGVLLTGLDAPTAASAKDSPVPILVRIKKEAILPNYQTVQEVNECFAIMAGYGDLSSERAMIRGESITCVRHDKTIIEADFSAYAVGEDSKNGLKGTLVTRNSTVLANSMMAGFAAGMASMFDVSPVPVISTDATGQQQYQDVFNSDAIGGGAAKGASEAMTRLADYYLKLADQIHPIIEVGAGRVIDMVVTEGVNL</sequence>
<feature type="region of interest" description="Disordered" evidence="1">
    <location>
        <begin position="124"/>
        <end position="201"/>
    </location>
</feature>
<feature type="compositionally biased region" description="Polar residues" evidence="1">
    <location>
        <begin position="162"/>
        <end position="201"/>
    </location>
</feature>
<dbReference type="Proteomes" id="UP000576645">
    <property type="component" value="Unassembled WGS sequence"/>
</dbReference>
<protein>
    <recommendedName>
        <fullName evidence="5">Conjugal transfer protein TraB</fullName>
    </recommendedName>
</protein>
<keyword evidence="2" id="KW-0472">Membrane</keyword>
<evidence type="ECO:0000256" key="1">
    <source>
        <dbReference type="SAM" id="MobiDB-lite"/>
    </source>
</evidence>
<dbReference type="Pfam" id="PF03743">
    <property type="entry name" value="TrbI"/>
    <property type="match status" value="1"/>
</dbReference>
<gene>
    <name evidence="3" type="ORF">F0238_21380</name>
</gene>
<name>A0AAP6ZRG1_9VIBR</name>
<dbReference type="InterPro" id="IPR005498">
    <property type="entry name" value="T4SS_VirB10/TraB/TrbI"/>
</dbReference>
<feature type="compositionally biased region" description="Polar residues" evidence="1">
    <location>
        <begin position="128"/>
        <end position="147"/>
    </location>
</feature>
<evidence type="ECO:0000256" key="2">
    <source>
        <dbReference type="SAM" id="Phobius"/>
    </source>
</evidence>
<reference evidence="3 4" key="1">
    <citation type="submission" date="2019-09" db="EMBL/GenBank/DDBJ databases">
        <title>Draft genome sequencing and comparative genomics of hatchery-associated Vibrios.</title>
        <authorList>
            <person name="Kehlet-Delgado H."/>
            <person name="Mueller R.S."/>
        </authorList>
    </citation>
    <scope>NUCLEOTIDE SEQUENCE [LARGE SCALE GENOMIC DNA]</scope>
    <source>
        <strain evidence="3 4">09-121-3</strain>
    </source>
</reference>
<keyword evidence="2" id="KW-0812">Transmembrane</keyword>
<organism evidence="3 4">
    <name type="scientific">Vibrio coralliilyticus</name>
    <dbReference type="NCBI Taxonomy" id="190893"/>
    <lineage>
        <taxon>Bacteria</taxon>
        <taxon>Pseudomonadati</taxon>
        <taxon>Pseudomonadota</taxon>
        <taxon>Gammaproteobacteria</taxon>
        <taxon>Vibrionales</taxon>
        <taxon>Vibrionaceae</taxon>
        <taxon>Vibrio</taxon>
    </lineage>
</organism>
<feature type="compositionally biased region" description="Basic and acidic residues" evidence="1">
    <location>
        <begin position="148"/>
        <end position="158"/>
    </location>
</feature>
<evidence type="ECO:0008006" key="5">
    <source>
        <dbReference type="Google" id="ProtNLM"/>
    </source>
</evidence>
<accession>A0AAP6ZRG1</accession>
<dbReference type="CDD" id="cd16430">
    <property type="entry name" value="TraB"/>
    <property type="match status" value="1"/>
</dbReference>
<keyword evidence="2" id="KW-1133">Transmembrane helix</keyword>
<evidence type="ECO:0000313" key="4">
    <source>
        <dbReference type="Proteomes" id="UP000576645"/>
    </source>
</evidence>
<dbReference type="RefSeq" id="WP_171353779.1">
    <property type="nucleotide sequence ID" value="NZ_VTXP01000015.1"/>
</dbReference>
<proteinExistence type="predicted"/>
<comment type="caution">
    <text evidence="3">The sequence shown here is derived from an EMBL/GenBank/DDBJ whole genome shotgun (WGS) entry which is preliminary data.</text>
</comment>